<dbReference type="PANTHER" id="PTHR31286">
    <property type="entry name" value="GLYCINE-RICH CELL WALL STRUCTURAL PROTEIN 1.8-LIKE"/>
    <property type="match status" value="1"/>
</dbReference>
<dbReference type="EMBL" id="BAABME010021390">
    <property type="protein sequence ID" value="GAA0163165.1"/>
    <property type="molecule type" value="Genomic_DNA"/>
</dbReference>
<dbReference type="Proteomes" id="UP001454036">
    <property type="component" value="Unassembled WGS sequence"/>
</dbReference>
<feature type="region of interest" description="Disordered" evidence="1">
    <location>
        <begin position="432"/>
        <end position="457"/>
    </location>
</feature>
<name>A0AAV3QGG3_LITER</name>
<dbReference type="Pfam" id="PF14111">
    <property type="entry name" value="DUF4283"/>
    <property type="match status" value="1"/>
</dbReference>
<dbReference type="AlphaFoldDB" id="A0AAV3QGG3"/>
<dbReference type="InterPro" id="IPR025558">
    <property type="entry name" value="DUF4283"/>
</dbReference>
<reference evidence="3 4" key="1">
    <citation type="submission" date="2024-01" db="EMBL/GenBank/DDBJ databases">
        <title>The complete chloroplast genome sequence of Lithospermum erythrorhizon: insights into the phylogenetic relationship among Boraginaceae species and the maternal lineages of purple gromwells.</title>
        <authorList>
            <person name="Okada T."/>
            <person name="Watanabe K."/>
        </authorList>
    </citation>
    <scope>NUCLEOTIDE SEQUENCE [LARGE SCALE GENOMIC DNA]</scope>
</reference>
<gene>
    <name evidence="3" type="ORF">LIER_39537</name>
</gene>
<accession>A0AAV3QGG3</accession>
<feature type="compositionally biased region" description="Basic and acidic residues" evidence="1">
    <location>
        <begin position="439"/>
        <end position="457"/>
    </location>
</feature>
<sequence>MSIYSPLGGGGGNKLGHPINPCHDVHQTPLTTSSTQAKNHLLTKRNPHAIIPEPMHAVKPPYTCSSNHNAHLQAQPTTMHKPSYAHAALGLSSFCTNEDTHPLPCLDSQYLKPVGTHDGKPSIRFKKADKQQYLDLMKHVLVGKFSPGRPTISIIKKFFIALKLKGAYNISLYDAKHLIIECELLEDYTHLWVHLTWFIKSYPMRIFKWTADFNSSKEYALTLVWAHFPGLPIYLYEEDGLLSIPNSIGKPLRIDSLNTNRVKLGVASVYIELDVSKPLVDKVSVSFEDDEYPNYNEGFCLRVDYDEIPHYCSKCFHMGHSVANCKRDFEKERMQEAKGKMELGTKPAYARRHNYRRVYNPKAAQPIPIPKPTDCIASSLIPIPEKKDDLEKFPKPALPRGGAVQKWMEKHYRNKTTVEEVVTTNNPFAKLSVVQGDTQPERDETVSVRDPKDKMLS</sequence>
<evidence type="ECO:0000259" key="2">
    <source>
        <dbReference type="Pfam" id="PF14111"/>
    </source>
</evidence>
<evidence type="ECO:0000256" key="1">
    <source>
        <dbReference type="SAM" id="MobiDB-lite"/>
    </source>
</evidence>
<dbReference type="PANTHER" id="PTHR31286:SF179">
    <property type="entry name" value="RNASE H TYPE-1 DOMAIN-CONTAINING PROTEIN"/>
    <property type="match status" value="1"/>
</dbReference>
<evidence type="ECO:0000313" key="3">
    <source>
        <dbReference type="EMBL" id="GAA0163165.1"/>
    </source>
</evidence>
<evidence type="ECO:0000313" key="4">
    <source>
        <dbReference type="Proteomes" id="UP001454036"/>
    </source>
</evidence>
<feature type="domain" description="DUF4283" evidence="2">
    <location>
        <begin position="136"/>
        <end position="215"/>
    </location>
</feature>
<feature type="region of interest" description="Disordered" evidence="1">
    <location>
        <begin position="1"/>
        <end position="33"/>
    </location>
</feature>
<proteinExistence type="predicted"/>
<keyword evidence="4" id="KW-1185">Reference proteome</keyword>
<protein>
    <recommendedName>
        <fullName evidence="2">DUF4283 domain-containing protein</fullName>
    </recommendedName>
</protein>
<organism evidence="3 4">
    <name type="scientific">Lithospermum erythrorhizon</name>
    <name type="common">Purple gromwell</name>
    <name type="synonym">Lithospermum officinale var. erythrorhizon</name>
    <dbReference type="NCBI Taxonomy" id="34254"/>
    <lineage>
        <taxon>Eukaryota</taxon>
        <taxon>Viridiplantae</taxon>
        <taxon>Streptophyta</taxon>
        <taxon>Embryophyta</taxon>
        <taxon>Tracheophyta</taxon>
        <taxon>Spermatophyta</taxon>
        <taxon>Magnoliopsida</taxon>
        <taxon>eudicotyledons</taxon>
        <taxon>Gunneridae</taxon>
        <taxon>Pentapetalae</taxon>
        <taxon>asterids</taxon>
        <taxon>lamiids</taxon>
        <taxon>Boraginales</taxon>
        <taxon>Boraginaceae</taxon>
        <taxon>Boraginoideae</taxon>
        <taxon>Lithospermeae</taxon>
        <taxon>Lithospermum</taxon>
    </lineage>
</organism>
<comment type="caution">
    <text evidence="3">The sequence shown here is derived from an EMBL/GenBank/DDBJ whole genome shotgun (WGS) entry which is preliminary data.</text>
</comment>
<dbReference type="InterPro" id="IPR040256">
    <property type="entry name" value="At4g02000-like"/>
</dbReference>